<evidence type="ECO:0000313" key="2">
    <source>
        <dbReference type="EMBL" id="KAI0492967.1"/>
    </source>
</evidence>
<feature type="domain" description="hAT-like transposase RNase-H fold" evidence="1">
    <location>
        <begin position="67"/>
        <end position="165"/>
    </location>
</feature>
<evidence type="ECO:0000259" key="1">
    <source>
        <dbReference type="Pfam" id="PF14372"/>
    </source>
</evidence>
<accession>A0A8T3A954</accession>
<dbReference type="Pfam" id="PF14372">
    <property type="entry name" value="hAT-like_RNase-H"/>
    <property type="match status" value="1"/>
</dbReference>
<reference evidence="2" key="1">
    <citation type="journal article" date="2022" name="Front. Genet.">
        <title>Chromosome-Scale Assembly of the Dendrobium nobile Genome Provides Insights Into the Molecular Mechanism of the Biosynthesis of the Medicinal Active Ingredient of Dendrobium.</title>
        <authorList>
            <person name="Xu Q."/>
            <person name="Niu S.-C."/>
            <person name="Li K.-L."/>
            <person name="Zheng P.-J."/>
            <person name="Zhang X.-J."/>
            <person name="Jia Y."/>
            <person name="Liu Y."/>
            <person name="Niu Y.-X."/>
            <person name="Yu L.-H."/>
            <person name="Chen D.-F."/>
            <person name="Zhang G.-Q."/>
        </authorList>
    </citation>
    <scope>NUCLEOTIDE SEQUENCE</scope>
    <source>
        <tissue evidence="2">Leaf</tissue>
    </source>
</reference>
<dbReference type="InterPro" id="IPR012337">
    <property type="entry name" value="RNaseH-like_sf"/>
</dbReference>
<dbReference type="InterPro" id="IPR025525">
    <property type="entry name" value="hAT-like_transposase_RNase-H"/>
</dbReference>
<dbReference type="AlphaFoldDB" id="A0A8T3A954"/>
<proteinExistence type="predicted"/>
<gene>
    <name evidence="2" type="ORF">KFK09_027243</name>
</gene>
<comment type="caution">
    <text evidence="2">The sequence shown here is derived from an EMBL/GenBank/DDBJ whole genome shotgun (WGS) entry which is preliminary data.</text>
</comment>
<sequence>MISFENGIDISTFIMLDGVIYCRRAFQHLELSDSNYRNCPSSVEWEKVETIWQFLTHFYEITCVIYESKYPTTNLYFPCISTTYASLKHELLSGHEYIKRMTTRMIVKFEKYWSGFSVILAIAVILDQRYKFAFVEWCYRNLYEGDYQHELIKVRENFFSLFENYSSTK</sequence>
<dbReference type="SUPFAM" id="SSF53098">
    <property type="entry name" value="Ribonuclease H-like"/>
    <property type="match status" value="1"/>
</dbReference>
<protein>
    <recommendedName>
        <fullName evidence="1">hAT-like transposase RNase-H fold domain-containing protein</fullName>
    </recommendedName>
</protein>
<keyword evidence="3" id="KW-1185">Reference proteome</keyword>
<organism evidence="2 3">
    <name type="scientific">Dendrobium nobile</name>
    <name type="common">Orchid</name>
    <dbReference type="NCBI Taxonomy" id="94219"/>
    <lineage>
        <taxon>Eukaryota</taxon>
        <taxon>Viridiplantae</taxon>
        <taxon>Streptophyta</taxon>
        <taxon>Embryophyta</taxon>
        <taxon>Tracheophyta</taxon>
        <taxon>Spermatophyta</taxon>
        <taxon>Magnoliopsida</taxon>
        <taxon>Liliopsida</taxon>
        <taxon>Asparagales</taxon>
        <taxon>Orchidaceae</taxon>
        <taxon>Epidendroideae</taxon>
        <taxon>Malaxideae</taxon>
        <taxon>Dendrobiinae</taxon>
        <taxon>Dendrobium</taxon>
    </lineage>
</organism>
<dbReference type="Proteomes" id="UP000829196">
    <property type="component" value="Unassembled WGS sequence"/>
</dbReference>
<dbReference type="EMBL" id="JAGYWB010000018">
    <property type="protein sequence ID" value="KAI0492967.1"/>
    <property type="molecule type" value="Genomic_DNA"/>
</dbReference>
<dbReference type="OrthoDB" id="1935496at2759"/>
<dbReference type="PANTHER" id="PTHR23272">
    <property type="entry name" value="BED FINGER-RELATED"/>
    <property type="match status" value="1"/>
</dbReference>
<dbReference type="GO" id="GO:0003677">
    <property type="term" value="F:DNA binding"/>
    <property type="evidence" value="ECO:0007669"/>
    <property type="project" value="InterPro"/>
</dbReference>
<name>A0A8T3A954_DENNO</name>
<evidence type="ECO:0000313" key="3">
    <source>
        <dbReference type="Proteomes" id="UP000829196"/>
    </source>
</evidence>
<dbReference type="PANTHER" id="PTHR23272:SF167">
    <property type="entry name" value="ZINC FINGER BED DOMAIN-CONTAINING PROTEIN RICESLEEPER 2-LIKE"/>
    <property type="match status" value="1"/>
</dbReference>